<proteinExistence type="predicted"/>
<dbReference type="EMBL" id="BKCJ010008947">
    <property type="protein sequence ID" value="GEU84685.1"/>
    <property type="molecule type" value="Genomic_DNA"/>
</dbReference>
<dbReference type="GO" id="GO:0003677">
    <property type="term" value="F:DNA binding"/>
    <property type="evidence" value="ECO:0007669"/>
    <property type="project" value="UniProtKB-KW"/>
</dbReference>
<feature type="non-terminal residue" evidence="1">
    <location>
        <position position="289"/>
    </location>
</feature>
<gene>
    <name evidence="1" type="ORF">Tci_056663</name>
</gene>
<accession>A0A6L2NJ97</accession>
<keyword evidence="1" id="KW-0238">DNA-binding</keyword>
<protein>
    <submittedName>
        <fullName evidence="1">DNA-binding pseudobarrel domain-containing protein</fullName>
    </submittedName>
</protein>
<organism evidence="1">
    <name type="scientific">Tanacetum cinerariifolium</name>
    <name type="common">Dalmatian daisy</name>
    <name type="synonym">Chrysanthemum cinerariifolium</name>
    <dbReference type="NCBI Taxonomy" id="118510"/>
    <lineage>
        <taxon>Eukaryota</taxon>
        <taxon>Viridiplantae</taxon>
        <taxon>Streptophyta</taxon>
        <taxon>Embryophyta</taxon>
        <taxon>Tracheophyta</taxon>
        <taxon>Spermatophyta</taxon>
        <taxon>Magnoliopsida</taxon>
        <taxon>eudicotyledons</taxon>
        <taxon>Gunneridae</taxon>
        <taxon>Pentapetalae</taxon>
        <taxon>asterids</taxon>
        <taxon>campanulids</taxon>
        <taxon>Asterales</taxon>
        <taxon>Asteraceae</taxon>
        <taxon>Asteroideae</taxon>
        <taxon>Anthemideae</taxon>
        <taxon>Anthemidinae</taxon>
        <taxon>Tanacetum</taxon>
    </lineage>
</organism>
<reference evidence="1" key="1">
    <citation type="journal article" date="2019" name="Sci. Rep.">
        <title>Draft genome of Tanacetum cinerariifolium, the natural source of mosquito coil.</title>
        <authorList>
            <person name="Yamashiro T."/>
            <person name="Shiraishi A."/>
            <person name="Satake H."/>
            <person name="Nakayama K."/>
        </authorList>
    </citation>
    <scope>NUCLEOTIDE SEQUENCE</scope>
</reference>
<comment type="caution">
    <text evidence="1">The sequence shown here is derived from an EMBL/GenBank/DDBJ whole genome shotgun (WGS) entry which is preliminary data.</text>
</comment>
<sequence length="289" mass="33371">MVTLKKLKENVYAIQVGCETCGGAHLDKECPLREDVKSVEEVKYGEFRQSFPNNSGNSARYRVGPSGYYTRMDNQPPSGERKPSLTEMISKYMKQSVKKEAEHDEWLRKFQESTTPRATCRGSIGSQDYRKSQKNQDFVILDMVEDLRMPIILGRPPLAMAYAKVDVLRKLISLGVGNQKEIDYRCSMLDHGEPWEIETVEEPNRKHDIDLSSIVNQRVHWCRAILQQKGDVYKFWASCDPYDDQCDGGDFPDNTEKKCYWGCLNDYKRLDVAWKGMSFKDWVKVSHGK</sequence>
<evidence type="ECO:0000313" key="1">
    <source>
        <dbReference type="EMBL" id="GEU84685.1"/>
    </source>
</evidence>
<name>A0A6L2NJ97_TANCI</name>
<dbReference type="AlphaFoldDB" id="A0A6L2NJ97"/>